<evidence type="ECO:0000313" key="1">
    <source>
        <dbReference type="EMBL" id="CAG9325701.1"/>
    </source>
</evidence>
<dbReference type="AlphaFoldDB" id="A0AAU9JMH4"/>
<proteinExistence type="predicted"/>
<keyword evidence="2" id="KW-1185">Reference proteome</keyword>
<evidence type="ECO:0000313" key="2">
    <source>
        <dbReference type="Proteomes" id="UP001162131"/>
    </source>
</evidence>
<accession>A0AAU9JMH4</accession>
<comment type="caution">
    <text evidence="1">The sequence shown here is derived from an EMBL/GenBank/DDBJ whole genome shotgun (WGS) entry which is preliminary data.</text>
</comment>
<reference evidence="1" key="1">
    <citation type="submission" date="2021-09" db="EMBL/GenBank/DDBJ databases">
        <authorList>
            <consortium name="AG Swart"/>
            <person name="Singh M."/>
            <person name="Singh A."/>
            <person name="Seah K."/>
            <person name="Emmerich C."/>
        </authorList>
    </citation>
    <scope>NUCLEOTIDE SEQUENCE</scope>
    <source>
        <strain evidence="1">ATCC30299</strain>
    </source>
</reference>
<name>A0AAU9JMH4_9CILI</name>
<protein>
    <submittedName>
        <fullName evidence="1">Uncharacterized protein</fullName>
    </submittedName>
</protein>
<dbReference type="EMBL" id="CAJZBQ010000039">
    <property type="protein sequence ID" value="CAG9325701.1"/>
    <property type="molecule type" value="Genomic_DNA"/>
</dbReference>
<gene>
    <name evidence="1" type="ORF">BSTOLATCC_MIC39496</name>
</gene>
<sequence length="177" mass="20304">MYAPNSIHGKLGRRNEEGSIGALLSEVNDTIEKLNSWKEEEKRLDEEFNKKLLVHNNPSQEIADEEEKEEHVDLKEINIDNIRHRQIEMVKVTDVSVPGKNKNDFSYNIDGSSLYEVGTKLNEMLSEWKDSVDIIDNNKNKAEKGEEWEKIEDIEKELAELESMLDSVGSGDNIEDS</sequence>
<organism evidence="1 2">
    <name type="scientific">Blepharisma stoltei</name>
    <dbReference type="NCBI Taxonomy" id="1481888"/>
    <lineage>
        <taxon>Eukaryota</taxon>
        <taxon>Sar</taxon>
        <taxon>Alveolata</taxon>
        <taxon>Ciliophora</taxon>
        <taxon>Postciliodesmatophora</taxon>
        <taxon>Heterotrichea</taxon>
        <taxon>Heterotrichida</taxon>
        <taxon>Blepharismidae</taxon>
        <taxon>Blepharisma</taxon>
    </lineage>
</organism>
<dbReference type="Proteomes" id="UP001162131">
    <property type="component" value="Unassembled WGS sequence"/>
</dbReference>